<dbReference type="PROSITE" id="PS51125">
    <property type="entry name" value="NHL"/>
    <property type="match status" value="1"/>
</dbReference>
<dbReference type="Pfam" id="PF17170">
    <property type="entry name" value="DUF5128"/>
    <property type="match status" value="1"/>
</dbReference>
<evidence type="ECO:0000313" key="4">
    <source>
        <dbReference type="Proteomes" id="UP000178417"/>
    </source>
</evidence>
<proteinExistence type="predicted"/>
<evidence type="ECO:0008006" key="5">
    <source>
        <dbReference type="Google" id="ProtNLM"/>
    </source>
</evidence>
<name>A0A1F4SUR1_UNCSA</name>
<dbReference type="InterPro" id="IPR011042">
    <property type="entry name" value="6-blade_b-propeller_TolB-like"/>
</dbReference>
<comment type="caution">
    <text evidence="3">The sequence shown here is derived from an EMBL/GenBank/DDBJ whole genome shotgun (WGS) entry which is preliminary data.</text>
</comment>
<dbReference type="STRING" id="1802579.A2310_05105"/>
<evidence type="ECO:0000256" key="2">
    <source>
        <dbReference type="PROSITE-ProRule" id="PRU00504"/>
    </source>
</evidence>
<dbReference type="GO" id="GO:0008270">
    <property type="term" value="F:zinc ion binding"/>
    <property type="evidence" value="ECO:0007669"/>
    <property type="project" value="UniProtKB-KW"/>
</dbReference>
<dbReference type="SUPFAM" id="SSF101898">
    <property type="entry name" value="NHL repeat"/>
    <property type="match status" value="1"/>
</dbReference>
<organism evidence="3 4">
    <name type="scientific">candidate division WOR-1 bacterium RIFOXYB2_FULL_37_13</name>
    <dbReference type="NCBI Taxonomy" id="1802579"/>
    <lineage>
        <taxon>Bacteria</taxon>
        <taxon>Bacillati</taxon>
        <taxon>Saganbacteria</taxon>
    </lineage>
</organism>
<evidence type="ECO:0000256" key="1">
    <source>
        <dbReference type="ARBA" id="ARBA00022737"/>
    </source>
</evidence>
<dbReference type="InterPro" id="IPR001258">
    <property type="entry name" value="NHL_repeat"/>
</dbReference>
<keyword evidence="1" id="KW-0677">Repeat</keyword>
<evidence type="ECO:0000313" key="3">
    <source>
        <dbReference type="EMBL" id="OGC24097.1"/>
    </source>
</evidence>
<feature type="repeat" description="NHL" evidence="2">
    <location>
        <begin position="356"/>
        <end position="397"/>
    </location>
</feature>
<protein>
    <recommendedName>
        <fullName evidence="5">SMP-30/Gluconolactonase/LRE-like region domain-containing protein</fullName>
    </recommendedName>
</protein>
<dbReference type="EMBL" id="MEUB01000012">
    <property type="protein sequence ID" value="OGC24097.1"/>
    <property type="molecule type" value="Genomic_DNA"/>
</dbReference>
<sequence length="412" mass="47159">MHLKIRLTCFLFLTFLISLCYGEPLNCYWVSNDNDNLYVLSGDKILSFSREGVFNKVINRRIFDFEIGDVGEYIFIGRFRFKGFNKEDYSFQTIEARYKYQKGNVRYGFKEGESPIVSFEAIKPTFQEIVNYLKVEPTIKAIIENTVYPKAIAVNSEGNFCALGRNIFLENDILALLDKNDGHPVWVRKIARFEGVRTNLRNPMGIAVDSEDNIYITNPGSYCVHKYDKRGNLIAMWGKVGRGDGEFKASWAIAVDKSNNDVYVTDNLYDAGFAGTFLREPPQIRVQKFDSKGNFLLKWGRTFIAGFDIFPPALHHDTDLHDLESIAINNKGFVYVLETQKDCIVKFDGNGRFIMRFGMRGNGTGQLASPQSLSIDIENNIYVADSDNNKIVKFDENGKFLMEIKYNEELNQ</sequence>
<dbReference type="AlphaFoldDB" id="A0A1F4SUR1"/>
<dbReference type="PANTHER" id="PTHR24104:SF25">
    <property type="entry name" value="PROTEIN LIN-41"/>
    <property type="match status" value="1"/>
</dbReference>
<reference evidence="3 4" key="1">
    <citation type="journal article" date="2016" name="Nat. Commun.">
        <title>Thousands of microbial genomes shed light on interconnected biogeochemical processes in an aquifer system.</title>
        <authorList>
            <person name="Anantharaman K."/>
            <person name="Brown C.T."/>
            <person name="Hug L.A."/>
            <person name="Sharon I."/>
            <person name="Castelle C.J."/>
            <person name="Probst A.J."/>
            <person name="Thomas B.C."/>
            <person name="Singh A."/>
            <person name="Wilkins M.J."/>
            <person name="Karaoz U."/>
            <person name="Brodie E.L."/>
            <person name="Williams K.H."/>
            <person name="Hubbard S.S."/>
            <person name="Banfield J.F."/>
        </authorList>
    </citation>
    <scope>NUCLEOTIDE SEQUENCE [LARGE SCALE GENOMIC DNA]</scope>
</reference>
<dbReference type="PANTHER" id="PTHR24104">
    <property type="entry name" value="E3 UBIQUITIN-PROTEIN LIGASE NHLRC1-RELATED"/>
    <property type="match status" value="1"/>
</dbReference>
<dbReference type="InterPro" id="IPR050952">
    <property type="entry name" value="TRIM-NHL_E3_ligases"/>
</dbReference>
<dbReference type="Gene3D" id="2.120.10.30">
    <property type="entry name" value="TolB, C-terminal domain"/>
    <property type="match status" value="1"/>
</dbReference>
<dbReference type="Proteomes" id="UP000178417">
    <property type="component" value="Unassembled WGS sequence"/>
</dbReference>
<gene>
    <name evidence="3" type="ORF">A2310_05105</name>
</gene>
<accession>A0A1F4SUR1</accession>